<gene>
    <name evidence="2" type="ORF">EWH70_30940</name>
</gene>
<dbReference type="SUPFAM" id="SSF51004">
    <property type="entry name" value="C-terminal (heme d1) domain of cytochrome cd1-nitrite reductase"/>
    <property type="match status" value="1"/>
</dbReference>
<protein>
    <submittedName>
        <fullName evidence="2">Lactonase family protein</fullName>
    </submittedName>
</protein>
<comment type="similarity">
    <text evidence="1">Belongs to the cycloisomerase 2 family.</text>
</comment>
<keyword evidence="3" id="KW-1185">Reference proteome</keyword>
<proteinExistence type="inferred from homology"/>
<evidence type="ECO:0000313" key="2">
    <source>
        <dbReference type="EMBL" id="RZQ60119.1"/>
    </source>
</evidence>
<comment type="caution">
    <text evidence="2">The sequence shown here is derived from an EMBL/GenBank/DDBJ whole genome shotgun (WGS) entry which is preliminary data.</text>
</comment>
<dbReference type="PANTHER" id="PTHR30344:SF1">
    <property type="entry name" value="6-PHOSPHOGLUCONOLACTONASE"/>
    <property type="match status" value="1"/>
</dbReference>
<evidence type="ECO:0000256" key="1">
    <source>
        <dbReference type="ARBA" id="ARBA00005564"/>
    </source>
</evidence>
<name>A0A4Q7J016_9PSEU</name>
<dbReference type="InterPro" id="IPR050282">
    <property type="entry name" value="Cycloisomerase_2"/>
</dbReference>
<organism evidence="2 3">
    <name type="scientific">Amycolatopsis suaedae</name>
    <dbReference type="NCBI Taxonomy" id="2510978"/>
    <lineage>
        <taxon>Bacteria</taxon>
        <taxon>Bacillati</taxon>
        <taxon>Actinomycetota</taxon>
        <taxon>Actinomycetes</taxon>
        <taxon>Pseudonocardiales</taxon>
        <taxon>Pseudonocardiaceae</taxon>
        <taxon>Amycolatopsis</taxon>
    </lineage>
</organism>
<dbReference type="Proteomes" id="UP000292003">
    <property type="component" value="Unassembled WGS sequence"/>
</dbReference>
<dbReference type="InterPro" id="IPR019405">
    <property type="entry name" value="Lactonase_7-beta_prop"/>
</dbReference>
<dbReference type="OrthoDB" id="9790815at2"/>
<dbReference type="GO" id="GO:0017057">
    <property type="term" value="F:6-phosphogluconolactonase activity"/>
    <property type="evidence" value="ECO:0007669"/>
    <property type="project" value="TreeGrafter"/>
</dbReference>
<dbReference type="Gene3D" id="2.130.10.10">
    <property type="entry name" value="YVTN repeat-like/Quinoprotein amine dehydrogenase"/>
    <property type="match status" value="1"/>
</dbReference>
<evidence type="ECO:0000313" key="3">
    <source>
        <dbReference type="Proteomes" id="UP000292003"/>
    </source>
</evidence>
<sequence>MDLVYVGCYTPDAGSGTGIRTFSHSDGTLTPVGELAMTSPSWLAWHPTLPVLYAANESAEGTITTVRTDPLRAAGTVSSGGADPCHLAVTPDGRYLLCSNYTSGSLAVFALDHEGTVAERTDLVTHDGSGPVTERQASAHVHMAVPLATADGTVVSAVDLGTDQIVSYTLTEGQLTRLATSALPPGTGPRQLVRKEGNDLAYVAGELAGTLIAVREDPVGTFTPLSVVRATAAEYPGVTNYVAHLEITGDRLYVSNRGPDCVTEFDVSAPEPRAVADHPCGAFPRHFTIAGDRLLVASQLGGEITAVPLDGGEPVRTATGSPSYVEIR</sequence>
<dbReference type="AlphaFoldDB" id="A0A4Q7J016"/>
<dbReference type="PANTHER" id="PTHR30344">
    <property type="entry name" value="6-PHOSPHOGLUCONOLACTONASE-RELATED"/>
    <property type="match status" value="1"/>
</dbReference>
<dbReference type="EMBL" id="SFCC01000019">
    <property type="protein sequence ID" value="RZQ60119.1"/>
    <property type="molecule type" value="Genomic_DNA"/>
</dbReference>
<reference evidence="2 3" key="1">
    <citation type="submission" date="2019-02" db="EMBL/GenBank/DDBJ databases">
        <title>Draft genome sequence of Amycolatopsis sp. 8-3EHSu isolated from roots of Suaeda maritima.</title>
        <authorList>
            <person name="Duangmal K."/>
            <person name="Chantavorakit T."/>
        </authorList>
    </citation>
    <scope>NUCLEOTIDE SEQUENCE [LARGE SCALE GENOMIC DNA]</scope>
    <source>
        <strain evidence="2 3">8-3EHSu</strain>
    </source>
</reference>
<dbReference type="InterPro" id="IPR015943">
    <property type="entry name" value="WD40/YVTN_repeat-like_dom_sf"/>
</dbReference>
<dbReference type="InterPro" id="IPR011048">
    <property type="entry name" value="Haem_d1_sf"/>
</dbReference>
<dbReference type="Pfam" id="PF10282">
    <property type="entry name" value="Lactonase"/>
    <property type="match status" value="1"/>
</dbReference>
<accession>A0A4Q7J016</accession>
<dbReference type="RefSeq" id="WP_130479105.1">
    <property type="nucleotide sequence ID" value="NZ_SFCC01000019.1"/>
</dbReference>